<protein>
    <submittedName>
        <fullName evidence="3">Mannosyl-glycoprotein endo-beta-N-acetylglucosamidase</fullName>
    </submittedName>
</protein>
<accession>A0A7Z2J9I4</accession>
<gene>
    <name evidence="3" type="ORF">FAZ97_17545</name>
</gene>
<keyword evidence="1" id="KW-0378">Hydrolase</keyword>
<feature type="domain" description="Mannosyl-glycoprotein endo-beta-N-acetylglucosamidase-like" evidence="2">
    <location>
        <begin position="3"/>
        <end position="150"/>
    </location>
</feature>
<dbReference type="SMART" id="SM00047">
    <property type="entry name" value="LYZ2"/>
    <property type="match status" value="1"/>
</dbReference>
<dbReference type="PANTHER" id="PTHR33308">
    <property type="entry name" value="PEPTIDOGLYCAN HYDROLASE FLGJ"/>
    <property type="match status" value="1"/>
</dbReference>
<organism evidence="3 4">
    <name type="scientific">Paraburkholderia acidiphila</name>
    <dbReference type="NCBI Taxonomy" id="2571747"/>
    <lineage>
        <taxon>Bacteria</taxon>
        <taxon>Pseudomonadati</taxon>
        <taxon>Pseudomonadota</taxon>
        <taxon>Betaproteobacteria</taxon>
        <taxon>Burkholderiales</taxon>
        <taxon>Burkholderiaceae</taxon>
        <taxon>Paraburkholderia</taxon>
    </lineage>
</organism>
<dbReference type="GO" id="GO:0004040">
    <property type="term" value="F:amidase activity"/>
    <property type="evidence" value="ECO:0007669"/>
    <property type="project" value="InterPro"/>
</dbReference>
<proteinExistence type="predicted"/>
<dbReference type="InterPro" id="IPR051056">
    <property type="entry name" value="Glycosyl_Hydrolase_73"/>
</dbReference>
<evidence type="ECO:0000313" key="4">
    <source>
        <dbReference type="Proteomes" id="UP000434209"/>
    </source>
</evidence>
<dbReference type="InterPro" id="IPR002901">
    <property type="entry name" value="MGlyc_endo_b_GlcNAc-like_dom"/>
</dbReference>
<sequence length="151" mass="16026">MTPDDFIAAIAPPAQELAASSNIPASFTVAQAALESGWASSQLANKYFNLFGVKADPSWTGQTVALPTTEYVGGKPITVQANWRVYDSWFASLQDHAQFLLNNPRYAPAFAYSTGALFARAVAAAGYATDPHYAAKIISIINAHALASLDS</sequence>
<evidence type="ECO:0000313" key="3">
    <source>
        <dbReference type="EMBL" id="QGZ56767.1"/>
    </source>
</evidence>
<reference evidence="3 4" key="1">
    <citation type="submission" date="2019-12" db="EMBL/GenBank/DDBJ databases">
        <title>Paraburkholderia acidiphila 7Q-K02 sp. nov and Paraburkholderia acidisoli DHF22 sp. nov., two strains isolated from forest soil.</title>
        <authorList>
            <person name="Gao Z."/>
            <person name="Qiu L."/>
        </authorList>
    </citation>
    <scope>NUCLEOTIDE SEQUENCE [LARGE SCALE GENOMIC DNA]</scope>
    <source>
        <strain evidence="3 4">7Q-K02</strain>
    </source>
</reference>
<dbReference type="RefSeq" id="WP_158759721.1">
    <property type="nucleotide sequence ID" value="NZ_CP046910.1"/>
</dbReference>
<dbReference type="KEGG" id="pacp:FAZ97_17545"/>
<name>A0A7Z2J9I4_9BURK</name>
<dbReference type="EMBL" id="CP046910">
    <property type="protein sequence ID" value="QGZ56767.1"/>
    <property type="molecule type" value="Genomic_DNA"/>
</dbReference>
<keyword evidence="4" id="KW-1185">Reference proteome</keyword>
<dbReference type="AlphaFoldDB" id="A0A7Z2J9I4"/>
<dbReference type="GO" id="GO:0071973">
    <property type="term" value="P:bacterial-type flagellum-dependent cell motility"/>
    <property type="evidence" value="ECO:0007669"/>
    <property type="project" value="TreeGrafter"/>
</dbReference>
<dbReference type="OrthoDB" id="289937at2"/>
<dbReference type="PANTHER" id="PTHR33308:SF9">
    <property type="entry name" value="PEPTIDOGLYCAN HYDROLASE FLGJ"/>
    <property type="match status" value="1"/>
</dbReference>
<dbReference type="Proteomes" id="UP000434209">
    <property type="component" value="Chromosome 2"/>
</dbReference>
<dbReference type="PRINTS" id="PR01002">
    <property type="entry name" value="FLGFLGJ"/>
</dbReference>
<dbReference type="Gene3D" id="1.10.530.10">
    <property type="match status" value="1"/>
</dbReference>
<evidence type="ECO:0000256" key="1">
    <source>
        <dbReference type="ARBA" id="ARBA00022801"/>
    </source>
</evidence>
<evidence type="ECO:0000259" key="2">
    <source>
        <dbReference type="SMART" id="SM00047"/>
    </source>
</evidence>
<dbReference type="Gene3D" id="2.10.70.40">
    <property type="entry name" value="peptidoglycan hydrolase"/>
    <property type="match status" value="1"/>
</dbReference>
<dbReference type="Pfam" id="PF01832">
    <property type="entry name" value="Glucosaminidase"/>
    <property type="match status" value="1"/>
</dbReference>